<organism evidence="2 3">
    <name type="scientific">Malassezia japonica</name>
    <dbReference type="NCBI Taxonomy" id="223818"/>
    <lineage>
        <taxon>Eukaryota</taxon>
        <taxon>Fungi</taxon>
        <taxon>Dikarya</taxon>
        <taxon>Basidiomycota</taxon>
        <taxon>Ustilaginomycotina</taxon>
        <taxon>Malasseziomycetes</taxon>
        <taxon>Malasseziales</taxon>
        <taxon>Malasseziaceae</taxon>
        <taxon>Malassezia</taxon>
    </lineage>
</organism>
<dbReference type="GeneID" id="85227581"/>
<proteinExistence type="predicted"/>
<dbReference type="PANTHER" id="PTHR15350:SF5">
    <property type="entry name" value="COP9 SIGNALOSOME COMPLEX SUBUNIT 7"/>
    <property type="match status" value="1"/>
</dbReference>
<evidence type="ECO:0000256" key="1">
    <source>
        <dbReference type="ARBA" id="ARBA00022790"/>
    </source>
</evidence>
<dbReference type="InterPro" id="IPR045237">
    <property type="entry name" value="COPS7/eIF3m"/>
</dbReference>
<protein>
    <recommendedName>
        <fullName evidence="4">PCI domain-containing protein</fullName>
    </recommendedName>
</protein>
<dbReference type="Proteomes" id="UP001217754">
    <property type="component" value="Chromosome 8"/>
</dbReference>
<gene>
    <name evidence="2" type="ORF">MJAP1_003930</name>
</gene>
<dbReference type="PANTHER" id="PTHR15350">
    <property type="entry name" value="COP9 SIGNALOSOME COMPLEX SUBUNIT 7/DENDRITIC CELL PROTEIN GA17"/>
    <property type="match status" value="1"/>
</dbReference>
<dbReference type="RefSeq" id="XP_060123836.1">
    <property type="nucleotide sequence ID" value="XM_060267853.1"/>
</dbReference>
<evidence type="ECO:0000313" key="3">
    <source>
        <dbReference type="Proteomes" id="UP001217754"/>
    </source>
</evidence>
<evidence type="ECO:0008006" key="4">
    <source>
        <dbReference type="Google" id="ProtNLM"/>
    </source>
</evidence>
<keyword evidence="3" id="KW-1185">Reference proteome</keyword>
<evidence type="ECO:0000313" key="2">
    <source>
        <dbReference type="EMBL" id="WFD40939.1"/>
    </source>
</evidence>
<accession>A0AAF0F6Q7</accession>
<reference evidence="2" key="1">
    <citation type="submission" date="2023-03" db="EMBL/GenBank/DDBJ databases">
        <title>Mating type loci evolution in Malassezia.</title>
        <authorList>
            <person name="Coelho M.A."/>
        </authorList>
    </citation>
    <scope>NUCLEOTIDE SEQUENCE</scope>
    <source>
        <strain evidence="2">CBS 9431</strain>
    </source>
</reference>
<sequence length="231" mass="25327">MEALPERCSSTGRRDAHRIKVISVFGELLATPAIRALAEHDPSAPYYRLLCLFATGTWQDYAANPNIYPALTPQQAAKLRQLTIVSLADARRVLSYSDMESALGLEATTDASTTRILEDLIIDGIYQSLFAGRLDGMAQEFHVDSVTARDVPHTTHDGHDALAPLLAELTAWSQRADDALHTLDERIASLHDDRARSAHQKQSDHDALVHAVADVYASAKSTDEPMDLSRA</sequence>
<dbReference type="GO" id="GO:0008180">
    <property type="term" value="C:COP9 signalosome"/>
    <property type="evidence" value="ECO:0007669"/>
    <property type="project" value="UniProtKB-KW"/>
</dbReference>
<name>A0AAF0F6Q7_9BASI</name>
<keyword evidence="1" id="KW-0736">Signalosome</keyword>
<dbReference type="EMBL" id="CP119965">
    <property type="protein sequence ID" value="WFD40939.1"/>
    <property type="molecule type" value="Genomic_DNA"/>
</dbReference>
<dbReference type="AlphaFoldDB" id="A0AAF0F6Q7"/>